<evidence type="ECO:0000256" key="2">
    <source>
        <dbReference type="SAM" id="Phobius"/>
    </source>
</evidence>
<dbReference type="EMBL" id="JASPKZ010003805">
    <property type="protein sequence ID" value="KAJ9592796.1"/>
    <property type="molecule type" value="Genomic_DNA"/>
</dbReference>
<evidence type="ECO:0000313" key="4">
    <source>
        <dbReference type="Proteomes" id="UP001233999"/>
    </source>
</evidence>
<feature type="transmembrane region" description="Helical" evidence="2">
    <location>
        <begin position="7"/>
        <end position="24"/>
    </location>
</feature>
<sequence>IEEFPNSLNNFHVWSLILCLRILFRLTELIRWLGVMRMYVWGFIVLFIKLMKKMKHASKEGSRKASQNSRPTPHAKFCNTGP</sequence>
<feature type="non-terminal residue" evidence="3">
    <location>
        <position position="82"/>
    </location>
</feature>
<keyword evidence="2" id="KW-0472">Membrane</keyword>
<evidence type="ECO:0000256" key="1">
    <source>
        <dbReference type="SAM" id="MobiDB-lite"/>
    </source>
</evidence>
<reference evidence="3" key="2">
    <citation type="submission" date="2023-05" db="EMBL/GenBank/DDBJ databases">
        <authorList>
            <person name="Fouks B."/>
        </authorList>
    </citation>
    <scope>NUCLEOTIDE SEQUENCE</scope>
    <source>
        <strain evidence="3">Stay&amp;Tobe</strain>
        <tissue evidence="3">Testes</tissue>
    </source>
</reference>
<keyword evidence="4" id="KW-1185">Reference proteome</keyword>
<evidence type="ECO:0000313" key="3">
    <source>
        <dbReference type="EMBL" id="KAJ9592796.1"/>
    </source>
</evidence>
<feature type="region of interest" description="Disordered" evidence="1">
    <location>
        <begin position="59"/>
        <end position="82"/>
    </location>
</feature>
<accession>A0AAD8EJS5</accession>
<protein>
    <submittedName>
        <fullName evidence="3">Uncharacterized protein</fullName>
    </submittedName>
</protein>
<feature type="transmembrane region" description="Helical" evidence="2">
    <location>
        <begin position="30"/>
        <end position="50"/>
    </location>
</feature>
<proteinExistence type="predicted"/>
<feature type="non-terminal residue" evidence="3">
    <location>
        <position position="1"/>
    </location>
</feature>
<reference evidence="3" key="1">
    <citation type="journal article" date="2023" name="IScience">
        <title>Live-bearing cockroach genome reveals convergent evolutionary mechanisms linked to viviparity in insects and beyond.</title>
        <authorList>
            <person name="Fouks B."/>
            <person name="Harrison M.C."/>
            <person name="Mikhailova A.A."/>
            <person name="Marchal E."/>
            <person name="English S."/>
            <person name="Carruthers M."/>
            <person name="Jennings E.C."/>
            <person name="Chiamaka E.L."/>
            <person name="Frigard R.A."/>
            <person name="Pippel M."/>
            <person name="Attardo G.M."/>
            <person name="Benoit J.B."/>
            <person name="Bornberg-Bauer E."/>
            <person name="Tobe S.S."/>
        </authorList>
    </citation>
    <scope>NUCLEOTIDE SEQUENCE</scope>
    <source>
        <strain evidence="3">Stay&amp;Tobe</strain>
    </source>
</reference>
<dbReference type="AlphaFoldDB" id="A0AAD8EJS5"/>
<organism evidence="3 4">
    <name type="scientific">Diploptera punctata</name>
    <name type="common">Pacific beetle cockroach</name>
    <dbReference type="NCBI Taxonomy" id="6984"/>
    <lineage>
        <taxon>Eukaryota</taxon>
        <taxon>Metazoa</taxon>
        <taxon>Ecdysozoa</taxon>
        <taxon>Arthropoda</taxon>
        <taxon>Hexapoda</taxon>
        <taxon>Insecta</taxon>
        <taxon>Pterygota</taxon>
        <taxon>Neoptera</taxon>
        <taxon>Polyneoptera</taxon>
        <taxon>Dictyoptera</taxon>
        <taxon>Blattodea</taxon>
        <taxon>Blaberoidea</taxon>
        <taxon>Blaberidae</taxon>
        <taxon>Diplopterinae</taxon>
        <taxon>Diploptera</taxon>
    </lineage>
</organism>
<comment type="caution">
    <text evidence="3">The sequence shown here is derived from an EMBL/GenBank/DDBJ whole genome shotgun (WGS) entry which is preliminary data.</text>
</comment>
<name>A0AAD8EJS5_DIPPU</name>
<dbReference type="Proteomes" id="UP001233999">
    <property type="component" value="Unassembled WGS sequence"/>
</dbReference>
<keyword evidence="2" id="KW-1133">Transmembrane helix</keyword>
<gene>
    <name evidence="3" type="ORF">L9F63_015535</name>
</gene>
<keyword evidence="2" id="KW-0812">Transmembrane</keyword>